<dbReference type="EMBL" id="LJIX01000006">
    <property type="protein sequence ID" value="KQL20472.1"/>
    <property type="molecule type" value="Genomic_DNA"/>
</dbReference>
<sequence length="582" mass="67100">MELTKEKVEKNDSSEKQKQNEQKLVQLIQNRFIESRTIKAAEEKSWQRQEDFYRGKQWKSKPAYEGQVQPVTNICFSIVESIIPQLTDNRPQIVTLPTEPGDEQKADILSKIIEYVWDVRDMDYKLILNERTRIKHGMGIYKVFWNPELIKGLGDIDIINVPLDQFFISPRAKSVQDSDYVIYASQKSVEYIKKRYGKDVQADKKYEEIAVFDDTDDSPRRDNKVLLIEYWAKENGKIRLVTIAGDTLLRDEKEFYKHGRYPFVAIPAFPVEKKFWAMGVLAQIISPQMIVNLLDQQILDNARLGGNGTIFYEPTAGINQNQFTNMPMKMVPVQNVNGVKQESGLGIPNFIPNHLTTKKRDAESVSGIHDVTQGKAPSGVTAASAILALQESANQRVRLLGRTLEAGLKEIGELIIELVREFYQEPRYIRILGDNYQAQFIRFKADELKTKREYDEFNGEKGQLEKQVIEIDPDFDVRVEVGSSMQYSKAFLYEQAKELFQMKVIDEQALLETVKFPKAEEVLQRKQEMMMQQQAMQKQPQGPPDFNTFMQGAPPEVQQEAQEMMQQGMNEDQIMQTLLAPR</sequence>
<organism evidence="2 3">
    <name type="scientific">Cytobacillus solani</name>
    <dbReference type="NCBI Taxonomy" id="1637975"/>
    <lineage>
        <taxon>Bacteria</taxon>
        <taxon>Bacillati</taxon>
        <taxon>Bacillota</taxon>
        <taxon>Bacilli</taxon>
        <taxon>Bacillales</taxon>
        <taxon>Bacillaceae</taxon>
        <taxon>Cytobacillus</taxon>
    </lineage>
</organism>
<evidence type="ECO:0008006" key="4">
    <source>
        <dbReference type="Google" id="ProtNLM"/>
    </source>
</evidence>
<dbReference type="RefSeq" id="WP_056685620.1">
    <property type="nucleotide sequence ID" value="NZ_LJIX01000006.1"/>
</dbReference>
<dbReference type="PATRIC" id="fig|1637975.4.peg.3763"/>
<evidence type="ECO:0000313" key="3">
    <source>
        <dbReference type="Proteomes" id="UP000050996"/>
    </source>
</evidence>
<gene>
    <name evidence="2" type="ORF">AN957_19020</name>
</gene>
<reference evidence="2 3" key="1">
    <citation type="submission" date="2015-09" db="EMBL/GenBank/DDBJ databases">
        <title>Genome sequencing project for genomic taxonomy and phylogenomics of Bacillus-like bacteria.</title>
        <authorList>
            <person name="Liu B."/>
            <person name="Wang J."/>
            <person name="Zhu Y."/>
            <person name="Liu G."/>
            <person name="Chen Q."/>
            <person name="Chen Z."/>
            <person name="Lan J."/>
            <person name="Che J."/>
            <person name="Ge C."/>
            <person name="Shi H."/>
            <person name="Pan Z."/>
            <person name="Liu X."/>
        </authorList>
    </citation>
    <scope>NUCLEOTIDE SEQUENCE [LARGE SCALE GENOMIC DNA]</scope>
    <source>
        <strain evidence="2 3">FJAT-18043</strain>
    </source>
</reference>
<name>A0A0Q3QSE0_9BACI</name>
<dbReference type="STRING" id="1637975.AN957_19020"/>
<dbReference type="AlphaFoldDB" id="A0A0Q3QSE0"/>
<evidence type="ECO:0000313" key="2">
    <source>
        <dbReference type="EMBL" id="KQL20472.1"/>
    </source>
</evidence>
<protein>
    <recommendedName>
        <fullName evidence="4">Portal protein</fullName>
    </recommendedName>
</protein>
<feature type="compositionally biased region" description="Basic and acidic residues" evidence="1">
    <location>
        <begin position="1"/>
        <end position="21"/>
    </location>
</feature>
<feature type="region of interest" description="Disordered" evidence="1">
    <location>
        <begin position="1"/>
        <end position="22"/>
    </location>
</feature>
<comment type="caution">
    <text evidence="2">The sequence shown here is derived from an EMBL/GenBank/DDBJ whole genome shotgun (WGS) entry which is preliminary data.</text>
</comment>
<dbReference type="Proteomes" id="UP000050996">
    <property type="component" value="Unassembled WGS sequence"/>
</dbReference>
<proteinExistence type="predicted"/>
<evidence type="ECO:0000256" key="1">
    <source>
        <dbReference type="SAM" id="MobiDB-lite"/>
    </source>
</evidence>
<accession>A0A0Q3QSE0</accession>
<dbReference type="InterPro" id="IPR056909">
    <property type="entry name" value="SU10_portal"/>
</dbReference>
<keyword evidence="3" id="KW-1185">Reference proteome</keyword>
<dbReference type="Pfam" id="PF23899">
    <property type="entry name" value="SU10_portal"/>
    <property type="match status" value="1"/>
</dbReference>